<feature type="domain" description="Pectinesterase inhibitor" evidence="1">
    <location>
        <begin position="27"/>
        <end position="152"/>
    </location>
</feature>
<dbReference type="GO" id="GO:0004857">
    <property type="term" value="F:enzyme inhibitor activity"/>
    <property type="evidence" value="ECO:0007669"/>
    <property type="project" value="InterPro"/>
</dbReference>
<dbReference type="AlphaFoldDB" id="A0A822ZZK2"/>
<dbReference type="EMBL" id="DUZY01000008">
    <property type="protein sequence ID" value="DAD48256.1"/>
    <property type="molecule type" value="Genomic_DNA"/>
</dbReference>
<dbReference type="SUPFAM" id="SSF101148">
    <property type="entry name" value="Plant invertase/pectin methylesterase inhibitor"/>
    <property type="match status" value="1"/>
</dbReference>
<comment type="caution">
    <text evidence="2">The sequence shown here is derived from an EMBL/GenBank/DDBJ whole genome shotgun (WGS) entry which is preliminary data.</text>
</comment>
<gene>
    <name evidence="2" type="ORF">HUJ06_018193</name>
</gene>
<dbReference type="InterPro" id="IPR006501">
    <property type="entry name" value="Pectinesterase_inhib_dom"/>
</dbReference>
<sequence>MFYLKTITKVLLPLLLTLSTLLLILLSSVNPIKKEPKSISPTIAPSQTSSDRPFGCQSATVQHTVNEVRTSASNCTGIRMKRRTLDPLQEMALDDCLELLDEIVADLKSALSGLSPKNSPSRHYNDLGTLLSPAMTNQYTCVDGFTHSKGNVRE</sequence>
<dbReference type="CDD" id="cd15798">
    <property type="entry name" value="PMEI-like_3"/>
    <property type="match status" value="1"/>
</dbReference>
<dbReference type="Gene3D" id="1.20.140.40">
    <property type="entry name" value="Invertase/pectin methylesterase inhibitor family protein"/>
    <property type="match status" value="1"/>
</dbReference>
<dbReference type="SMART" id="SM00856">
    <property type="entry name" value="PMEI"/>
    <property type="match status" value="1"/>
</dbReference>
<name>A0A822ZZK2_NELNU</name>
<dbReference type="InterPro" id="IPR035513">
    <property type="entry name" value="Invertase/methylesterase_inhib"/>
</dbReference>
<dbReference type="PANTHER" id="PTHR31707">
    <property type="entry name" value="PECTINESTERASE"/>
    <property type="match status" value="1"/>
</dbReference>
<reference evidence="2 3" key="1">
    <citation type="journal article" date="2020" name="Mol. Biol. Evol.">
        <title>Distinct Expression and Methylation Patterns for Genes with Different Fates following a Single Whole-Genome Duplication in Flowering Plants.</title>
        <authorList>
            <person name="Shi T."/>
            <person name="Rahmani R.S."/>
            <person name="Gugger P.F."/>
            <person name="Wang M."/>
            <person name="Li H."/>
            <person name="Zhang Y."/>
            <person name="Li Z."/>
            <person name="Wang Q."/>
            <person name="Van de Peer Y."/>
            <person name="Marchal K."/>
            <person name="Chen J."/>
        </authorList>
    </citation>
    <scope>NUCLEOTIDE SEQUENCE [LARGE SCALE GENOMIC DNA]</scope>
    <source>
        <tissue evidence="2">Leaf</tissue>
    </source>
</reference>
<evidence type="ECO:0000259" key="1">
    <source>
        <dbReference type="SMART" id="SM00856"/>
    </source>
</evidence>
<accession>A0A822ZZK2</accession>
<dbReference type="NCBIfam" id="TIGR01614">
    <property type="entry name" value="PME_inhib"/>
    <property type="match status" value="1"/>
</dbReference>
<organism evidence="2 3">
    <name type="scientific">Nelumbo nucifera</name>
    <name type="common">Sacred lotus</name>
    <dbReference type="NCBI Taxonomy" id="4432"/>
    <lineage>
        <taxon>Eukaryota</taxon>
        <taxon>Viridiplantae</taxon>
        <taxon>Streptophyta</taxon>
        <taxon>Embryophyta</taxon>
        <taxon>Tracheophyta</taxon>
        <taxon>Spermatophyta</taxon>
        <taxon>Magnoliopsida</taxon>
        <taxon>Proteales</taxon>
        <taxon>Nelumbonaceae</taxon>
        <taxon>Nelumbo</taxon>
    </lineage>
</organism>
<dbReference type="Pfam" id="PF04043">
    <property type="entry name" value="PMEI"/>
    <property type="match status" value="1"/>
</dbReference>
<protein>
    <recommendedName>
        <fullName evidence="1">Pectinesterase inhibitor domain-containing protein</fullName>
    </recommendedName>
</protein>
<evidence type="ECO:0000313" key="2">
    <source>
        <dbReference type="EMBL" id="DAD48256.1"/>
    </source>
</evidence>
<proteinExistence type="predicted"/>
<keyword evidence="3" id="KW-1185">Reference proteome</keyword>
<evidence type="ECO:0000313" key="3">
    <source>
        <dbReference type="Proteomes" id="UP000607653"/>
    </source>
</evidence>
<dbReference type="Proteomes" id="UP000607653">
    <property type="component" value="Unassembled WGS sequence"/>
</dbReference>